<sequence length="318" mass="36265">MTAWAENIPADGADTVADPIEQQKSNWVDKQHDGISKGVDRIAEKMDGWFGTPDPNNPATATLRILVDTEWNKYDDFSVKPRIRGRVKLPVLERKLSVVFGDDELDNQMADNAHLGKDGLQNNDPNKTFNGSRTRENNSSLALRWSDISRLTGLDTDFDIGIRSGDDLYARVKAGKNWQLANNYTTSVEQIYRYGIDSEHYARTNFEIRKAPPGKPFIANHLHTQYTHTDGNEAWSWGNSLYRQHDLAPGKWFNYGLYAGGPIKSKKADINSYGPFAGYRQPIYRDWLYAQTEVNYYNDRSAKRDHHIGALFRLEALF</sequence>
<name>A0A0J0YQV1_9NEIS</name>
<dbReference type="OrthoDB" id="6646492at2"/>
<accession>A0A0J0YQV1</accession>
<protein>
    <submittedName>
        <fullName evidence="2">Membrane protein</fullName>
    </submittedName>
</protein>
<evidence type="ECO:0000256" key="1">
    <source>
        <dbReference type="SAM" id="MobiDB-lite"/>
    </source>
</evidence>
<feature type="region of interest" description="Disordered" evidence="1">
    <location>
        <begin position="113"/>
        <end position="135"/>
    </location>
</feature>
<comment type="caution">
    <text evidence="2">The sequence shown here is derived from an EMBL/GenBank/DDBJ whole genome shotgun (WGS) entry which is preliminary data.</text>
</comment>
<dbReference type="Proteomes" id="UP000036027">
    <property type="component" value="Unassembled WGS sequence"/>
</dbReference>
<dbReference type="PATRIC" id="fig|1470200.3.peg.485"/>
<dbReference type="EMBL" id="JTDO01000012">
    <property type="protein sequence ID" value="KLT72511.1"/>
    <property type="molecule type" value="Genomic_DNA"/>
</dbReference>
<proteinExistence type="predicted"/>
<reference evidence="2 3" key="1">
    <citation type="submission" date="2014-11" db="EMBL/GenBank/DDBJ databases">
        <title>Genome of a novel goose pathogen.</title>
        <authorList>
            <person name="Hansen C.M."/>
            <person name="Hueffer K."/>
            <person name="Choi S.C."/>
        </authorList>
    </citation>
    <scope>NUCLEOTIDE SEQUENCE [LARGE SCALE GENOMIC DNA]</scope>
    <source>
        <strain evidence="2 3">KH1503</strain>
    </source>
</reference>
<dbReference type="STRING" id="1470200.PL75_07905"/>
<organism evidence="2 3">
    <name type="scientific">Neisseria arctica</name>
    <dbReference type="NCBI Taxonomy" id="1470200"/>
    <lineage>
        <taxon>Bacteria</taxon>
        <taxon>Pseudomonadati</taxon>
        <taxon>Pseudomonadota</taxon>
        <taxon>Betaproteobacteria</taxon>
        <taxon>Neisseriales</taxon>
        <taxon>Neisseriaceae</taxon>
        <taxon>Neisseria</taxon>
    </lineage>
</organism>
<gene>
    <name evidence="2" type="ORF">PL75_07905</name>
</gene>
<evidence type="ECO:0000313" key="3">
    <source>
        <dbReference type="Proteomes" id="UP000036027"/>
    </source>
</evidence>
<feature type="compositionally biased region" description="Polar residues" evidence="1">
    <location>
        <begin position="120"/>
        <end position="135"/>
    </location>
</feature>
<dbReference type="AlphaFoldDB" id="A0A0J0YQV1"/>
<keyword evidence="3" id="KW-1185">Reference proteome</keyword>
<evidence type="ECO:0000313" key="2">
    <source>
        <dbReference type="EMBL" id="KLT72511.1"/>
    </source>
</evidence>